<evidence type="ECO:0000313" key="1">
    <source>
        <dbReference type="EMBL" id="OAQ59648.1"/>
    </source>
</evidence>
<organism evidence="1 2">
    <name type="scientific">Pochonia chlamydosporia 170</name>
    <dbReference type="NCBI Taxonomy" id="1380566"/>
    <lineage>
        <taxon>Eukaryota</taxon>
        <taxon>Fungi</taxon>
        <taxon>Dikarya</taxon>
        <taxon>Ascomycota</taxon>
        <taxon>Pezizomycotina</taxon>
        <taxon>Sordariomycetes</taxon>
        <taxon>Hypocreomycetidae</taxon>
        <taxon>Hypocreales</taxon>
        <taxon>Clavicipitaceae</taxon>
        <taxon>Pochonia</taxon>
    </lineage>
</organism>
<sequence length="760" mass="83892">MDPTYESKDWHLPALATGGSVSNLDRKQAVFLDDIDSDDSQTFARAVQSAPPALSKPSIIRKLDCAGSCKSPEGSCIASLQHLVSQATTAAETVAQTWSQSLQKKVDGTSTKPFVPQVLFPGTQYCGGCSRSPAWDAIELPSQWFPRQDQRRRVGVTRVSTTNLSKLLDAPTTQGFVITERWVSKKVRKLEGTISHTAVSTAWTLAQADIQCLPEAEKSEAWAEQSLEPFTNESSGTEAMFRYQGHIPVLGCPQDELAYQMFSIGLLRNARVLSNVMCSVELYQTAAKLLGMRDSTMASGLDTHLGGLRTSIKAAKFPKLLLRGPLPPKLSGYATCPTDAYNSLCDREKLKGGMRNTSLFAMALGYDRGVYGGSIAGLWALMDSSFMFDYSTGTFNTHLAEKISNTFAVVRGHDTGNVELNDHLLDIVTVVGCNFTALKAKAALEDSRQGLQSQPCVAIWDDLAALSRYRLADAVFCHVWYDCPGDEASLAMVGTGCAVHDLIDIGPDVSCGEISNIIPSLTRGDLSFEALWSVHVGVIAAVEWYAENDPFNTGALAILFTHWWQLDNLRHRTVALMSRVAPSPEYAVCPEKLCSAPTFTTFTSDNRLTYQTGQLILDNQRVEIDRIEEQGFEDVQGVIKRLVLPVLDFVDGKDSRLPIEVTYCADVLEACLSRKHSEKIRLMWRLMLVMWKCGAMWNVVLASTQYTHQGFTNCDRGRDDYTETTWAQKLGQGDEKVSTSVRKDGLRGFQWLISKIRQLF</sequence>
<name>A0A179F2K7_METCM</name>
<proteinExistence type="predicted"/>
<dbReference type="GeneID" id="28847304"/>
<gene>
    <name evidence="1" type="ORF">VFPPC_03858</name>
</gene>
<evidence type="ECO:0000313" key="2">
    <source>
        <dbReference type="Proteomes" id="UP000078397"/>
    </source>
</evidence>
<dbReference type="AlphaFoldDB" id="A0A179F2K7"/>
<dbReference type="RefSeq" id="XP_018137641.1">
    <property type="nucleotide sequence ID" value="XM_018283310.1"/>
</dbReference>
<keyword evidence="2" id="KW-1185">Reference proteome</keyword>
<reference evidence="1 2" key="1">
    <citation type="journal article" date="2016" name="PLoS Pathog.">
        <title>Biosynthesis of antibiotic leucinostatins in bio-control fungus Purpureocillium lilacinum and their inhibition on phytophthora revealed by genome mining.</title>
        <authorList>
            <person name="Wang G."/>
            <person name="Liu Z."/>
            <person name="Lin R."/>
            <person name="Li E."/>
            <person name="Mao Z."/>
            <person name="Ling J."/>
            <person name="Yang Y."/>
            <person name="Yin W.B."/>
            <person name="Xie B."/>
        </authorList>
    </citation>
    <scope>NUCLEOTIDE SEQUENCE [LARGE SCALE GENOMIC DNA]</scope>
    <source>
        <strain evidence="1">170</strain>
    </source>
</reference>
<dbReference type="Proteomes" id="UP000078397">
    <property type="component" value="Unassembled WGS sequence"/>
</dbReference>
<dbReference type="EMBL" id="LSBJ02000002">
    <property type="protein sequence ID" value="OAQ59648.1"/>
    <property type="molecule type" value="Genomic_DNA"/>
</dbReference>
<dbReference type="OrthoDB" id="4955151at2759"/>
<comment type="caution">
    <text evidence="1">The sequence shown here is derived from an EMBL/GenBank/DDBJ whole genome shotgun (WGS) entry which is preliminary data.</text>
</comment>
<protein>
    <submittedName>
        <fullName evidence="1">Uncharacterized protein</fullName>
    </submittedName>
</protein>
<dbReference type="KEGG" id="pchm:VFPPC_03858"/>
<accession>A0A179F2K7</accession>